<dbReference type="InterPro" id="IPR058512">
    <property type="entry name" value="DUF8199"/>
</dbReference>
<proteinExistence type="predicted"/>
<accession>A0ABT8KVI8</accession>
<name>A0ABT8KVI8_9BACT</name>
<keyword evidence="3" id="KW-1185">Reference proteome</keyword>
<feature type="signal peptide" evidence="1">
    <location>
        <begin position="1"/>
        <end position="18"/>
    </location>
</feature>
<evidence type="ECO:0000313" key="3">
    <source>
        <dbReference type="Proteomes" id="UP001172082"/>
    </source>
</evidence>
<gene>
    <name evidence="2" type="ORF">QQ008_25625</name>
</gene>
<evidence type="ECO:0000256" key="1">
    <source>
        <dbReference type="SAM" id="SignalP"/>
    </source>
</evidence>
<keyword evidence="1" id="KW-0732">Signal</keyword>
<evidence type="ECO:0000313" key="2">
    <source>
        <dbReference type="EMBL" id="MDN5204796.1"/>
    </source>
</evidence>
<dbReference type="NCBIfam" id="NF047658">
    <property type="entry name" value="HYC_CC_PP"/>
    <property type="match status" value="1"/>
</dbReference>
<reference evidence="2" key="1">
    <citation type="submission" date="2023-06" db="EMBL/GenBank/DDBJ databases">
        <title>Genomic of Parafulvivirga corallium.</title>
        <authorList>
            <person name="Wang G."/>
        </authorList>
    </citation>
    <scope>NUCLEOTIDE SEQUENCE</scope>
    <source>
        <strain evidence="2">BMA10</strain>
    </source>
</reference>
<dbReference type="Proteomes" id="UP001172082">
    <property type="component" value="Unassembled WGS sequence"/>
</dbReference>
<sequence length="140" mass="16078">MKLFHKISSFFLAILVLAGSTGFTVNKHYCQGELQKVTFTEKVKQCPMCTKKRELPPCHKHMDTSDEKCCQNETELLKVEDYNKAPKVNPEHKISFEFITLAQIILLDLSFDSIPQSEYLNYKPPLIAQDIPVLVQSFLL</sequence>
<protein>
    <submittedName>
        <fullName evidence="2">Uncharacterized protein</fullName>
    </submittedName>
</protein>
<feature type="chain" id="PRO_5047532025" evidence="1">
    <location>
        <begin position="19"/>
        <end position="140"/>
    </location>
</feature>
<dbReference type="EMBL" id="JAUJEA010000013">
    <property type="protein sequence ID" value="MDN5204796.1"/>
    <property type="molecule type" value="Genomic_DNA"/>
</dbReference>
<dbReference type="InterPro" id="IPR058060">
    <property type="entry name" value="HYC_CC_PP"/>
</dbReference>
<dbReference type="Pfam" id="PF26622">
    <property type="entry name" value="DUF8199"/>
    <property type="match status" value="1"/>
</dbReference>
<organism evidence="2 3">
    <name type="scientific">Splendidivirga corallicola</name>
    <dbReference type="NCBI Taxonomy" id="3051826"/>
    <lineage>
        <taxon>Bacteria</taxon>
        <taxon>Pseudomonadati</taxon>
        <taxon>Bacteroidota</taxon>
        <taxon>Cytophagia</taxon>
        <taxon>Cytophagales</taxon>
        <taxon>Splendidivirgaceae</taxon>
        <taxon>Splendidivirga</taxon>
    </lineage>
</organism>
<dbReference type="RefSeq" id="WP_346754820.1">
    <property type="nucleotide sequence ID" value="NZ_JAUJEA010000013.1"/>
</dbReference>
<comment type="caution">
    <text evidence="2">The sequence shown here is derived from an EMBL/GenBank/DDBJ whole genome shotgun (WGS) entry which is preliminary data.</text>
</comment>